<dbReference type="EMBL" id="JAAAJB010000471">
    <property type="protein sequence ID" value="KAG0255218.1"/>
    <property type="molecule type" value="Genomic_DNA"/>
</dbReference>
<feature type="region of interest" description="Disordered" evidence="1">
    <location>
        <begin position="544"/>
        <end position="586"/>
    </location>
</feature>
<feature type="compositionally biased region" description="Basic residues" evidence="1">
    <location>
        <begin position="755"/>
        <end position="775"/>
    </location>
</feature>
<dbReference type="Gene3D" id="1.10.3210.10">
    <property type="entry name" value="Hypothetical protein af1432"/>
    <property type="match status" value="1"/>
</dbReference>
<keyword evidence="5" id="KW-1185">Reference proteome</keyword>
<feature type="compositionally biased region" description="Basic and acidic residues" evidence="1">
    <location>
        <begin position="577"/>
        <end position="586"/>
    </location>
</feature>
<feature type="compositionally biased region" description="Acidic residues" evidence="1">
    <location>
        <begin position="164"/>
        <end position="178"/>
    </location>
</feature>
<dbReference type="Pfam" id="PF23566">
    <property type="entry name" value="RTG2_C"/>
    <property type="match status" value="1"/>
</dbReference>
<feature type="domain" description="Ppx/GppA phosphatase N-terminal" evidence="2">
    <location>
        <begin position="210"/>
        <end position="498"/>
    </location>
</feature>
<feature type="compositionally biased region" description="Acidic residues" evidence="1">
    <location>
        <begin position="735"/>
        <end position="746"/>
    </location>
</feature>
<dbReference type="InterPro" id="IPR003695">
    <property type="entry name" value="Ppx_GppA_N"/>
</dbReference>
<dbReference type="Proteomes" id="UP000807716">
    <property type="component" value="Unassembled WGS sequence"/>
</dbReference>
<dbReference type="AlphaFoldDB" id="A0A9P6PYM6"/>
<dbReference type="InterPro" id="IPR050273">
    <property type="entry name" value="GppA/Ppx_hydrolase"/>
</dbReference>
<evidence type="ECO:0000259" key="3">
    <source>
        <dbReference type="Pfam" id="PF23566"/>
    </source>
</evidence>
<protein>
    <recommendedName>
        <fullName evidence="6">Ppx/GppA phosphatase domain-containing protein</fullName>
    </recommendedName>
</protein>
<evidence type="ECO:0000313" key="4">
    <source>
        <dbReference type="EMBL" id="KAG0255218.1"/>
    </source>
</evidence>
<dbReference type="GO" id="GO:0006357">
    <property type="term" value="P:regulation of transcription by RNA polymerase II"/>
    <property type="evidence" value="ECO:0007669"/>
    <property type="project" value="TreeGrafter"/>
</dbReference>
<feature type="compositionally biased region" description="Low complexity" evidence="1">
    <location>
        <begin position="776"/>
        <end position="790"/>
    </location>
</feature>
<dbReference type="SUPFAM" id="SSF53067">
    <property type="entry name" value="Actin-like ATPase domain"/>
    <property type="match status" value="2"/>
</dbReference>
<dbReference type="Gene3D" id="3.30.420.150">
    <property type="entry name" value="Exopolyphosphatase. Domain 2"/>
    <property type="match status" value="1"/>
</dbReference>
<sequence length="867" mass="93401">MSQSVGCIDSLRAFFTRSSATSRDGRPAGHSRDPTVRFSKFQRFSTLTGRTLTGTPSSFAASNISAPLAVIDMGSNGIRFAILASLDRHLPVLYEERASISLYDAQWGGGAGGKGGKAIDEDDDESFDGVTSKLDIMPGPLTPSISNSATIAVLGQGSTTDLTDQQEDDRTDDFDDDDDRARLTSARTAVMATAAGASTSGAAAGTKPVGNPISEKVIQQVIKTFQRWNALCRQVNVQRVRLIATEATRTASNSQEFRDRIKEATGWDVEMLPKEDEARVGALGVMASYYTVQGLFMDLGGGSVQLNYIIRKPTDGPGQSSKDAKSWPYGAAALSRRLNNCANDGERDQIFKEMVAAFTQGLEDINVHPDITRDRKKHHGYKVYLSGGGFRALGYLIMARQQPESKHHKDKNGGQRYPIPIINGLTATGEELAQIVKEYRHMKPEDVPTAFRVSKRRARQVPACATLMAAVMETFPIREVCFSEGGVRQGGCFGELPTEIQNRDPTLRAAYDFVEMTGQEVPEDDVEALSSFVSMSLPNTFPDGIMESLSNGHDKSSAPGGSSGAGAGVGASSASHQHHDDDHSPVLSDKELYDRQKFLDAVPRLIPILVLTMNCYVNMPKEARSTAAFHLFLPGGAMANCPGLTHSDRAILATVLAERHDGDLADPELGDQIKKLVPGGKWERQTCKYLGKILALAGLCAPLPGVAAMVMGGGATTQPGGRIIFDHRPVVDQDAKEDEEEGEEGQQQEGGGDGRRRRRRRRHGHRRGASGKSAHKGSGSSGSESDSGSDSDGDRVVILQGVREIGQHHVEVRLERGHPILEAPVIKEAIDDLAKAAKKTQSFGYDLLSGGGHHGKGKKSTDIQWIA</sequence>
<evidence type="ECO:0008006" key="6">
    <source>
        <dbReference type="Google" id="ProtNLM"/>
    </source>
</evidence>
<feature type="region of interest" description="Disordered" evidence="1">
    <location>
        <begin position="733"/>
        <end position="793"/>
    </location>
</feature>
<organism evidence="4 5">
    <name type="scientific">Actinomortierella ambigua</name>
    <dbReference type="NCBI Taxonomy" id="1343610"/>
    <lineage>
        <taxon>Eukaryota</taxon>
        <taxon>Fungi</taxon>
        <taxon>Fungi incertae sedis</taxon>
        <taxon>Mucoromycota</taxon>
        <taxon>Mortierellomycotina</taxon>
        <taxon>Mortierellomycetes</taxon>
        <taxon>Mortierellales</taxon>
        <taxon>Mortierellaceae</taxon>
        <taxon>Actinomortierella</taxon>
    </lineage>
</organism>
<evidence type="ECO:0000313" key="5">
    <source>
        <dbReference type="Proteomes" id="UP000807716"/>
    </source>
</evidence>
<gene>
    <name evidence="4" type="ORF">DFQ27_006372</name>
</gene>
<dbReference type="PANTHER" id="PTHR30005">
    <property type="entry name" value="EXOPOLYPHOSPHATASE"/>
    <property type="match status" value="1"/>
</dbReference>
<accession>A0A9P6PYM6</accession>
<dbReference type="InterPro" id="IPR043129">
    <property type="entry name" value="ATPase_NBD"/>
</dbReference>
<reference evidence="4" key="1">
    <citation type="journal article" date="2020" name="Fungal Divers.">
        <title>Resolving the Mortierellaceae phylogeny through synthesis of multi-gene phylogenetics and phylogenomics.</title>
        <authorList>
            <person name="Vandepol N."/>
            <person name="Liber J."/>
            <person name="Desiro A."/>
            <person name="Na H."/>
            <person name="Kennedy M."/>
            <person name="Barry K."/>
            <person name="Grigoriev I.V."/>
            <person name="Miller A.N."/>
            <person name="O'Donnell K."/>
            <person name="Stajich J.E."/>
            <person name="Bonito G."/>
        </authorList>
    </citation>
    <scope>NUCLEOTIDE SEQUENCE</scope>
    <source>
        <strain evidence="4">BC1065</strain>
    </source>
</reference>
<evidence type="ECO:0000259" key="2">
    <source>
        <dbReference type="Pfam" id="PF02541"/>
    </source>
</evidence>
<dbReference type="OrthoDB" id="2014654at2759"/>
<dbReference type="InterPro" id="IPR057512">
    <property type="entry name" value="RTG2_C"/>
</dbReference>
<proteinExistence type="predicted"/>
<feature type="region of interest" description="Disordered" evidence="1">
    <location>
        <begin position="157"/>
        <end position="179"/>
    </location>
</feature>
<evidence type="ECO:0000256" key="1">
    <source>
        <dbReference type="SAM" id="MobiDB-lite"/>
    </source>
</evidence>
<dbReference type="Pfam" id="PF02541">
    <property type="entry name" value="Ppx-GppA"/>
    <property type="match status" value="1"/>
</dbReference>
<name>A0A9P6PYM6_9FUNG</name>
<dbReference type="Gene3D" id="3.30.420.40">
    <property type="match status" value="2"/>
</dbReference>
<dbReference type="PANTHER" id="PTHR30005:SF0">
    <property type="entry name" value="RETROGRADE REGULATION PROTEIN 2"/>
    <property type="match status" value="1"/>
</dbReference>
<feature type="domain" description="RTG2 C-terminal" evidence="3">
    <location>
        <begin position="603"/>
        <end position="698"/>
    </location>
</feature>
<comment type="caution">
    <text evidence="4">The sequence shown here is derived from an EMBL/GenBank/DDBJ whole genome shotgun (WGS) entry which is preliminary data.</text>
</comment>